<evidence type="ECO:0000256" key="2">
    <source>
        <dbReference type="ARBA" id="ARBA00023315"/>
    </source>
</evidence>
<keyword evidence="2" id="KW-0012">Acyltransferase</keyword>
<dbReference type="InterPro" id="IPR016181">
    <property type="entry name" value="Acyl_CoA_acyltransferase"/>
</dbReference>
<dbReference type="PANTHER" id="PTHR43877">
    <property type="entry name" value="AMINOALKYLPHOSPHONATE N-ACETYLTRANSFERASE-RELATED-RELATED"/>
    <property type="match status" value="1"/>
</dbReference>
<protein>
    <submittedName>
        <fullName evidence="4">Alanine acetyltransferase</fullName>
    </submittedName>
</protein>
<evidence type="ECO:0000313" key="4">
    <source>
        <dbReference type="EMBL" id="GGB69835.1"/>
    </source>
</evidence>
<keyword evidence="5" id="KW-1185">Reference proteome</keyword>
<keyword evidence="1" id="KW-0808">Transferase</keyword>
<evidence type="ECO:0000313" key="5">
    <source>
        <dbReference type="Proteomes" id="UP000628854"/>
    </source>
</evidence>
<dbReference type="Pfam" id="PF00583">
    <property type="entry name" value="Acetyltransf_1"/>
    <property type="match status" value="1"/>
</dbReference>
<dbReference type="InterPro" id="IPR050832">
    <property type="entry name" value="Bact_Acetyltransf"/>
</dbReference>
<feature type="domain" description="N-acetyltransferase" evidence="3">
    <location>
        <begin position="4"/>
        <end position="157"/>
    </location>
</feature>
<evidence type="ECO:0000259" key="3">
    <source>
        <dbReference type="PROSITE" id="PS51186"/>
    </source>
</evidence>
<dbReference type="Proteomes" id="UP000628854">
    <property type="component" value="Unassembled WGS sequence"/>
</dbReference>
<gene>
    <name evidence="4" type="primary">rimI</name>
    <name evidence="4" type="ORF">GCM10011503_18130</name>
</gene>
<dbReference type="PROSITE" id="PS51186">
    <property type="entry name" value="GNAT"/>
    <property type="match status" value="1"/>
</dbReference>
<organism evidence="4 5">
    <name type="scientific">Henriciella pelagia</name>
    <dbReference type="NCBI Taxonomy" id="1977912"/>
    <lineage>
        <taxon>Bacteria</taxon>
        <taxon>Pseudomonadati</taxon>
        <taxon>Pseudomonadota</taxon>
        <taxon>Alphaproteobacteria</taxon>
        <taxon>Hyphomonadales</taxon>
        <taxon>Hyphomonadaceae</taxon>
        <taxon>Henriciella</taxon>
    </lineage>
</organism>
<dbReference type="RefSeq" id="WP_084392775.1">
    <property type="nucleotide sequence ID" value="NZ_BMKF01000002.1"/>
</dbReference>
<dbReference type="InterPro" id="IPR000182">
    <property type="entry name" value="GNAT_dom"/>
</dbReference>
<accession>A0ABQ1JJD7</accession>
<proteinExistence type="predicted"/>
<dbReference type="CDD" id="cd04301">
    <property type="entry name" value="NAT_SF"/>
    <property type="match status" value="1"/>
</dbReference>
<evidence type="ECO:0000256" key="1">
    <source>
        <dbReference type="ARBA" id="ARBA00022679"/>
    </source>
</evidence>
<dbReference type="SUPFAM" id="SSF55729">
    <property type="entry name" value="Acyl-CoA N-acyltransferases (Nat)"/>
    <property type="match status" value="1"/>
</dbReference>
<comment type="caution">
    <text evidence="4">The sequence shown here is derived from an EMBL/GenBank/DDBJ whole genome shotgun (WGS) entry which is preliminary data.</text>
</comment>
<sequence>MSDQPVRLLTPEDAPACARIHEACFTNGDNWSAWAFRDTLALSTTLGLATEDAGGDGARMTGFILFQKTPPDAEILTLAVSPDAQRQGLASLLLERGVQLLGPYGTDRLLLDVAADNDAAVKFYQGCGFLADGRRKNYYRRPGGQLVDALLMSRPAAGHKPESRA</sequence>
<name>A0ABQ1JJD7_9PROT</name>
<dbReference type="EMBL" id="BMKF01000002">
    <property type="protein sequence ID" value="GGB69835.1"/>
    <property type="molecule type" value="Genomic_DNA"/>
</dbReference>
<dbReference type="Gene3D" id="3.40.630.30">
    <property type="match status" value="1"/>
</dbReference>
<reference evidence="5" key="1">
    <citation type="journal article" date="2019" name="Int. J. Syst. Evol. Microbiol.">
        <title>The Global Catalogue of Microorganisms (GCM) 10K type strain sequencing project: providing services to taxonomists for standard genome sequencing and annotation.</title>
        <authorList>
            <consortium name="The Broad Institute Genomics Platform"/>
            <consortium name="The Broad Institute Genome Sequencing Center for Infectious Disease"/>
            <person name="Wu L."/>
            <person name="Ma J."/>
        </authorList>
    </citation>
    <scope>NUCLEOTIDE SEQUENCE [LARGE SCALE GENOMIC DNA]</scope>
    <source>
        <strain evidence="5">CGMCC 1.15928</strain>
    </source>
</reference>